<dbReference type="EMBL" id="JALJEJ010000004">
    <property type="protein sequence ID" value="MCJ8210276.1"/>
    <property type="molecule type" value="Genomic_DNA"/>
</dbReference>
<proteinExistence type="predicted"/>
<dbReference type="RefSeq" id="WP_245130112.1">
    <property type="nucleotide sequence ID" value="NZ_JALJEJ010000004.1"/>
</dbReference>
<dbReference type="AlphaFoldDB" id="A0A9X1X473"/>
<accession>A0A9X1X473</accession>
<gene>
    <name evidence="1" type="ORF">MUY27_11205</name>
</gene>
<reference evidence="1" key="1">
    <citation type="submission" date="2022-04" db="EMBL/GenBank/DDBJ databases">
        <title>Mucilaginibacter sp. RS28 isolated from freshwater.</title>
        <authorList>
            <person name="Ko S.-R."/>
        </authorList>
    </citation>
    <scope>NUCLEOTIDE SEQUENCE</scope>
    <source>
        <strain evidence="1">RS28</strain>
    </source>
</reference>
<organism evidence="1 2">
    <name type="scientific">Mucilaginibacter straminoryzae</name>
    <dbReference type="NCBI Taxonomy" id="2932774"/>
    <lineage>
        <taxon>Bacteria</taxon>
        <taxon>Pseudomonadati</taxon>
        <taxon>Bacteroidota</taxon>
        <taxon>Sphingobacteriia</taxon>
        <taxon>Sphingobacteriales</taxon>
        <taxon>Sphingobacteriaceae</taxon>
        <taxon>Mucilaginibacter</taxon>
    </lineage>
</organism>
<comment type="caution">
    <text evidence="1">The sequence shown here is derived from an EMBL/GenBank/DDBJ whole genome shotgun (WGS) entry which is preliminary data.</text>
</comment>
<evidence type="ECO:0000313" key="1">
    <source>
        <dbReference type="EMBL" id="MCJ8210276.1"/>
    </source>
</evidence>
<name>A0A9X1X473_9SPHI</name>
<keyword evidence="2" id="KW-1185">Reference proteome</keyword>
<evidence type="ECO:0000313" key="2">
    <source>
        <dbReference type="Proteomes" id="UP001139450"/>
    </source>
</evidence>
<sequence>MEKIASGYTSVGAITEQVHFFIAPYSQQHRISKGGGLEEEGEAVET</sequence>
<protein>
    <submittedName>
        <fullName evidence="1">Uncharacterized protein</fullName>
    </submittedName>
</protein>
<dbReference type="Proteomes" id="UP001139450">
    <property type="component" value="Unassembled WGS sequence"/>
</dbReference>
<dbReference type="Gene3D" id="3.90.79.10">
    <property type="entry name" value="Nucleoside Triphosphate Pyrophosphohydrolase"/>
    <property type="match status" value="1"/>
</dbReference>